<dbReference type="EMBL" id="CP029463">
    <property type="protein sequence ID" value="AWM15172.1"/>
    <property type="molecule type" value="Genomic_DNA"/>
</dbReference>
<keyword evidence="1" id="KW-0732">Signal</keyword>
<evidence type="ECO:0000313" key="2">
    <source>
        <dbReference type="EMBL" id="AWM15172.1"/>
    </source>
</evidence>
<reference evidence="2 3" key="1">
    <citation type="submission" date="2018-05" db="EMBL/GenBank/DDBJ databases">
        <title>Flavobacterium sp. MEBiC07310.</title>
        <authorList>
            <person name="Baek K."/>
        </authorList>
    </citation>
    <scope>NUCLEOTIDE SEQUENCE [LARGE SCALE GENOMIC DNA]</scope>
    <source>
        <strain evidence="2 3">MEBiC07310</strain>
    </source>
</reference>
<dbReference type="RefSeq" id="WP_109570510.1">
    <property type="nucleotide sequence ID" value="NZ_CP029463.1"/>
</dbReference>
<evidence type="ECO:0000313" key="3">
    <source>
        <dbReference type="Proteomes" id="UP000245429"/>
    </source>
</evidence>
<dbReference type="Proteomes" id="UP000245429">
    <property type="component" value="Chromosome"/>
</dbReference>
<protein>
    <recommendedName>
        <fullName evidence="4">Outermembrane protein</fullName>
    </recommendedName>
</protein>
<dbReference type="AlphaFoldDB" id="A0A2U8QYE0"/>
<feature type="signal peptide" evidence="1">
    <location>
        <begin position="1"/>
        <end position="21"/>
    </location>
</feature>
<name>A0A2U8QYE0_9FLAO</name>
<organism evidence="2 3">
    <name type="scientific">Flavobacterium sediminis</name>
    <dbReference type="NCBI Taxonomy" id="2201181"/>
    <lineage>
        <taxon>Bacteria</taxon>
        <taxon>Pseudomonadati</taxon>
        <taxon>Bacteroidota</taxon>
        <taxon>Flavobacteriia</taxon>
        <taxon>Flavobacteriales</taxon>
        <taxon>Flavobacteriaceae</taxon>
        <taxon>Flavobacterium</taxon>
    </lineage>
</organism>
<dbReference type="OrthoDB" id="8887208at2"/>
<gene>
    <name evidence="2" type="ORF">DI487_15770</name>
</gene>
<proteinExistence type="predicted"/>
<evidence type="ECO:0008006" key="4">
    <source>
        <dbReference type="Google" id="ProtNLM"/>
    </source>
</evidence>
<keyword evidence="3" id="KW-1185">Reference proteome</keyword>
<evidence type="ECO:0000256" key="1">
    <source>
        <dbReference type="SAM" id="SignalP"/>
    </source>
</evidence>
<sequence length="282" mass="32671">MKQSFLMVVLSFCVFSQYSFSQETVENPEKYTAHNKGKFYIFWGGNRESYSKSDIRFKGDGYDFTIYDVEAHDKPKGWHIDYFNPGRMTIPQTNLRIGYFITDHYNISLGVDHMKYVMYQDKRVNYSGYYPNAGSYNENPTADQLTLDEAFLTFEHTDGLNYVNTEISRVDDITKLFSKTLNTDKFQINLTEGIGGGFLYPRTNTKLLGKDRYDEFHVAGFGLSAKAGLNFTFFKHFFIQTELKGGYINMQDIRTTSSSSDHAEQHFWFLQRIIAIGGIFKL</sequence>
<accession>A0A2U8QYE0</accession>
<feature type="chain" id="PRO_5016150747" description="Outermembrane protein" evidence="1">
    <location>
        <begin position="22"/>
        <end position="282"/>
    </location>
</feature>
<dbReference type="KEGG" id="fse:DI487_15770"/>